<reference evidence="2" key="2">
    <citation type="submission" date="2020-09" db="EMBL/GenBank/DDBJ databases">
        <authorList>
            <person name="Sun Q."/>
            <person name="Kim S."/>
        </authorList>
    </citation>
    <scope>NUCLEOTIDE SEQUENCE</scope>
    <source>
        <strain evidence="2">KCTC 32513</strain>
    </source>
</reference>
<organism evidence="2 3">
    <name type="scientific">Algimonas arctica</name>
    <dbReference type="NCBI Taxonomy" id="1479486"/>
    <lineage>
        <taxon>Bacteria</taxon>
        <taxon>Pseudomonadati</taxon>
        <taxon>Pseudomonadota</taxon>
        <taxon>Alphaproteobacteria</taxon>
        <taxon>Maricaulales</taxon>
        <taxon>Robiginitomaculaceae</taxon>
        <taxon>Algimonas</taxon>
    </lineage>
</organism>
<protein>
    <submittedName>
        <fullName evidence="2">Uncharacterized protein</fullName>
    </submittedName>
</protein>
<name>A0A8J3G2E2_9PROT</name>
<keyword evidence="3" id="KW-1185">Reference proteome</keyword>
<accession>A0A8J3G2E2</accession>
<evidence type="ECO:0000256" key="1">
    <source>
        <dbReference type="SAM" id="Phobius"/>
    </source>
</evidence>
<feature type="transmembrane region" description="Helical" evidence="1">
    <location>
        <begin position="32"/>
        <end position="49"/>
    </location>
</feature>
<dbReference type="Proteomes" id="UP000634004">
    <property type="component" value="Unassembled WGS sequence"/>
</dbReference>
<keyword evidence="1" id="KW-0472">Membrane</keyword>
<dbReference type="AlphaFoldDB" id="A0A8J3G2E2"/>
<comment type="caution">
    <text evidence="2">The sequence shown here is derived from an EMBL/GenBank/DDBJ whole genome shotgun (WGS) entry which is preliminary data.</text>
</comment>
<keyword evidence="1" id="KW-0812">Transmembrane</keyword>
<reference evidence="2" key="1">
    <citation type="journal article" date="2014" name="Int. J. Syst. Evol. Microbiol.">
        <title>Complete genome sequence of Corynebacterium casei LMG S-19264T (=DSM 44701T), isolated from a smear-ripened cheese.</title>
        <authorList>
            <consortium name="US DOE Joint Genome Institute (JGI-PGF)"/>
            <person name="Walter F."/>
            <person name="Albersmeier A."/>
            <person name="Kalinowski J."/>
            <person name="Ruckert C."/>
        </authorList>
    </citation>
    <scope>NUCLEOTIDE SEQUENCE</scope>
    <source>
        <strain evidence="2">KCTC 32513</strain>
    </source>
</reference>
<gene>
    <name evidence="2" type="ORF">GCM10009069_15720</name>
</gene>
<proteinExistence type="predicted"/>
<dbReference type="RefSeq" id="WP_189497152.1">
    <property type="nucleotide sequence ID" value="NZ_BMZH01000005.1"/>
</dbReference>
<sequence>MKALIRPLFVIFAIFLIGMSIRRGMTGGSVDYVSLGLAIATLVLVFMVSRSEKEDDQDDAP</sequence>
<evidence type="ECO:0000313" key="2">
    <source>
        <dbReference type="EMBL" id="GHA93501.1"/>
    </source>
</evidence>
<keyword evidence="1" id="KW-1133">Transmembrane helix</keyword>
<evidence type="ECO:0000313" key="3">
    <source>
        <dbReference type="Proteomes" id="UP000634004"/>
    </source>
</evidence>
<dbReference type="EMBL" id="BMZH01000005">
    <property type="protein sequence ID" value="GHA93501.1"/>
    <property type="molecule type" value="Genomic_DNA"/>
</dbReference>